<dbReference type="PANTHER" id="PTHR33238:SF7">
    <property type="entry name" value="IRON-DEPENDENT TRANSCRIPTIONAL REGULATOR"/>
    <property type="match status" value="1"/>
</dbReference>
<dbReference type="InterPro" id="IPR001367">
    <property type="entry name" value="Fe_dep_repressor"/>
</dbReference>
<name>U7D5I2_9BACT</name>
<keyword evidence="5" id="KW-0408">Iron</keyword>
<evidence type="ECO:0000256" key="8">
    <source>
        <dbReference type="ARBA" id="ARBA00023163"/>
    </source>
</evidence>
<comment type="caution">
    <text evidence="11">The sequence shown here is derived from an EMBL/GenBank/DDBJ whole genome shotgun (WGS) entry which is preliminary data.</text>
</comment>
<evidence type="ECO:0000256" key="9">
    <source>
        <dbReference type="ARBA" id="ARBA00025185"/>
    </source>
</evidence>
<dbReference type="InterPro" id="IPR036390">
    <property type="entry name" value="WH_DNA-bd_sf"/>
</dbReference>
<dbReference type="GO" id="GO:0046983">
    <property type="term" value="F:protein dimerization activity"/>
    <property type="evidence" value="ECO:0007669"/>
    <property type="project" value="InterPro"/>
</dbReference>
<dbReference type="InterPro" id="IPR038157">
    <property type="entry name" value="FeoA_core_dom"/>
</dbReference>
<gene>
    <name evidence="11" type="ORF">CALK_1227</name>
</gene>
<comment type="subcellular location">
    <subcellularLocation>
        <location evidence="1">Cytoplasm</location>
    </subcellularLocation>
</comment>
<evidence type="ECO:0000313" key="11">
    <source>
        <dbReference type="EMBL" id="ERP31784.1"/>
    </source>
</evidence>
<dbReference type="InterPro" id="IPR007167">
    <property type="entry name" value="Fe-transptr_FeoA-like"/>
</dbReference>
<keyword evidence="7" id="KW-0238">DNA-binding</keyword>
<dbReference type="AlphaFoldDB" id="U7D5I2"/>
<dbReference type="PANTHER" id="PTHR33238">
    <property type="entry name" value="IRON (METAL) DEPENDENT REPRESSOR, DTXR FAMILY"/>
    <property type="match status" value="1"/>
</dbReference>
<dbReference type="STRING" id="1313304.CALK_1227"/>
<protein>
    <recommendedName>
        <fullName evidence="4">Transcriptional regulator MntR</fullName>
    </recommendedName>
</protein>
<dbReference type="OrthoDB" id="9791355at2"/>
<dbReference type="RefSeq" id="WP_022636703.1">
    <property type="nucleotide sequence ID" value="NZ_ASJR01000009.1"/>
</dbReference>
<keyword evidence="8" id="KW-0804">Transcription</keyword>
<comment type="similarity">
    <text evidence="2">Belongs to the DtxR/MntR family.</text>
</comment>
<proteinExistence type="inferred from homology"/>
<dbReference type="EMBL" id="ASJR01000009">
    <property type="protein sequence ID" value="ERP31784.1"/>
    <property type="molecule type" value="Genomic_DNA"/>
</dbReference>
<reference evidence="11 12" key="1">
    <citation type="journal article" date="2013" name="Environ. Microbiol.">
        <title>Genome analysis of Chitinivibrio alkaliphilus gen. nov., sp. nov., a novel extremely haloalkaliphilic anaerobic chitinolytic bacterium from the candidate phylum Termite Group 3.</title>
        <authorList>
            <person name="Sorokin D.Y."/>
            <person name="Gumerov V.M."/>
            <person name="Rakitin A.L."/>
            <person name="Beletsky A.V."/>
            <person name="Damste J.S."/>
            <person name="Muyzer G."/>
            <person name="Mardanov A.V."/>
            <person name="Ravin N.V."/>
        </authorList>
    </citation>
    <scope>NUCLEOTIDE SEQUENCE [LARGE SCALE GENOMIC DNA]</scope>
    <source>
        <strain evidence="11 12">ACht1</strain>
    </source>
</reference>
<dbReference type="InterPro" id="IPR022689">
    <property type="entry name" value="Iron_dep_repressor"/>
</dbReference>
<keyword evidence="12" id="KW-1185">Reference proteome</keyword>
<dbReference type="GO" id="GO:0003700">
    <property type="term" value="F:DNA-binding transcription factor activity"/>
    <property type="evidence" value="ECO:0007669"/>
    <property type="project" value="InterPro"/>
</dbReference>
<evidence type="ECO:0000256" key="2">
    <source>
        <dbReference type="ARBA" id="ARBA00007871"/>
    </source>
</evidence>
<dbReference type="SMART" id="SM00529">
    <property type="entry name" value="HTH_DTXR"/>
    <property type="match status" value="1"/>
</dbReference>
<dbReference type="InterPro" id="IPR036421">
    <property type="entry name" value="Fe_dep_repressor_sf"/>
</dbReference>
<evidence type="ECO:0000256" key="6">
    <source>
        <dbReference type="ARBA" id="ARBA00023015"/>
    </source>
</evidence>
<dbReference type="InterPro" id="IPR008988">
    <property type="entry name" value="Transcriptional_repressor_C"/>
</dbReference>
<dbReference type="GO" id="GO:0046914">
    <property type="term" value="F:transition metal ion binding"/>
    <property type="evidence" value="ECO:0007669"/>
    <property type="project" value="InterPro"/>
</dbReference>
<dbReference type="InterPro" id="IPR022687">
    <property type="entry name" value="HTH_DTXR"/>
</dbReference>
<dbReference type="eggNOG" id="COG1321">
    <property type="taxonomic scope" value="Bacteria"/>
</dbReference>
<comment type="subunit">
    <text evidence="3">Homodimer.</text>
</comment>
<dbReference type="Pfam" id="PF04023">
    <property type="entry name" value="FeoA"/>
    <property type="match status" value="1"/>
</dbReference>
<dbReference type="InterPro" id="IPR036388">
    <property type="entry name" value="WH-like_DNA-bd_sf"/>
</dbReference>
<dbReference type="SUPFAM" id="SSF46785">
    <property type="entry name" value="Winged helix' DNA-binding domain"/>
    <property type="match status" value="1"/>
</dbReference>
<evidence type="ECO:0000256" key="4">
    <source>
        <dbReference type="ARBA" id="ARBA00022386"/>
    </source>
</evidence>
<dbReference type="SMART" id="SM00899">
    <property type="entry name" value="FeoA"/>
    <property type="match status" value="1"/>
</dbReference>
<dbReference type="PROSITE" id="PS50944">
    <property type="entry name" value="HTH_DTXR"/>
    <property type="match status" value="1"/>
</dbReference>
<dbReference type="SUPFAM" id="SSF47979">
    <property type="entry name" value="Iron-dependent repressor protein, dimerization domain"/>
    <property type="match status" value="1"/>
</dbReference>
<dbReference type="Gene3D" id="2.30.30.90">
    <property type="match status" value="1"/>
</dbReference>
<dbReference type="Pfam" id="PF02742">
    <property type="entry name" value="Fe_dep_repr_C"/>
    <property type="match status" value="1"/>
</dbReference>
<dbReference type="InterPro" id="IPR050536">
    <property type="entry name" value="DtxR_MntR_Metal-Reg"/>
</dbReference>
<evidence type="ECO:0000256" key="1">
    <source>
        <dbReference type="ARBA" id="ARBA00004496"/>
    </source>
</evidence>
<dbReference type="Gene3D" id="1.10.10.10">
    <property type="entry name" value="Winged helix-like DNA-binding domain superfamily/Winged helix DNA-binding domain"/>
    <property type="match status" value="1"/>
</dbReference>
<feature type="domain" description="HTH dtxR-type" evidence="10">
    <location>
        <begin position="5"/>
        <end position="66"/>
    </location>
</feature>
<organism evidence="11 12">
    <name type="scientific">Chitinivibrio alkaliphilus ACht1</name>
    <dbReference type="NCBI Taxonomy" id="1313304"/>
    <lineage>
        <taxon>Bacteria</taxon>
        <taxon>Pseudomonadati</taxon>
        <taxon>Fibrobacterota</taxon>
        <taxon>Chitinivibrionia</taxon>
        <taxon>Chitinivibrionales</taxon>
        <taxon>Chitinivibrionaceae</taxon>
        <taxon>Chitinivibrio</taxon>
    </lineage>
</organism>
<evidence type="ECO:0000256" key="7">
    <source>
        <dbReference type="ARBA" id="ARBA00023125"/>
    </source>
</evidence>
<keyword evidence="6" id="KW-0805">Transcription regulation</keyword>
<evidence type="ECO:0000256" key="3">
    <source>
        <dbReference type="ARBA" id="ARBA00011738"/>
    </source>
</evidence>
<evidence type="ECO:0000259" key="10">
    <source>
        <dbReference type="PROSITE" id="PS50944"/>
    </source>
</evidence>
<dbReference type="Proteomes" id="UP000017148">
    <property type="component" value="Unassembled WGS sequence"/>
</dbReference>
<evidence type="ECO:0000256" key="5">
    <source>
        <dbReference type="ARBA" id="ARBA00023004"/>
    </source>
</evidence>
<accession>U7D5I2</accession>
<sequence>MEETLSSSLEDYLETILELVEENSVARVKDISDRLGVKRSSVTVALRNLSERGLVHYAPYSVITLTSKGDGIAKCISCKHTYLRLFFKELLGLDDAMAEKIACRLEHGFDSSAFIRFRAFIDIVKERFDLTDLHAEIDTAAEGSLEDCLCGGGAPFGEERPHLCALADCQEGDRGVVRSLYLQEGELNMLADMGIVAERQVRVITNDRAAGNITVAGVDTKCTLDYETARHILLAIQ</sequence>
<dbReference type="Gene3D" id="1.10.60.10">
    <property type="entry name" value="Iron dependent repressor, metal binding and dimerisation domain"/>
    <property type="match status" value="1"/>
</dbReference>
<dbReference type="GO" id="GO:0005737">
    <property type="term" value="C:cytoplasm"/>
    <property type="evidence" value="ECO:0007669"/>
    <property type="project" value="UniProtKB-SubCell"/>
</dbReference>
<comment type="function">
    <text evidence="9">In the presence of manganese, represses expression of mntH and mntS. Up-regulates expression of mntP.</text>
</comment>
<dbReference type="Pfam" id="PF01325">
    <property type="entry name" value="Fe_dep_repress"/>
    <property type="match status" value="1"/>
</dbReference>
<dbReference type="SUPFAM" id="SSF50037">
    <property type="entry name" value="C-terminal domain of transcriptional repressors"/>
    <property type="match status" value="1"/>
</dbReference>
<dbReference type="GO" id="GO:0003677">
    <property type="term" value="F:DNA binding"/>
    <property type="evidence" value="ECO:0007669"/>
    <property type="project" value="UniProtKB-KW"/>
</dbReference>
<evidence type="ECO:0000313" key="12">
    <source>
        <dbReference type="Proteomes" id="UP000017148"/>
    </source>
</evidence>